<dbReference type="AlphaFoldDB" id="M2XV15"/>
<dbReference type="STRING" id="71999.KPaMU14_05155"/>
<comment type="caution">
    <text evidence="3">The sequence shown here is derived from an EMBL/GenBank/DDBJ whole genome shotgun (WGS) entry which is preliminary data.</text>
</comment>
<dbReference type="PANTHER" id="PTHR30576:SF10">
    <property type="entry name" value="SLL5057 PROTEIN"/>
    <property type="match status" value="1"/>
</dbReference>
<dbReference type="EMBL" id="ANHZ02000010">
    <property type="protein sequence ID" value="EME36653.1"/>
    <property type="molecule type" value="Genomic_DNA"/>
</dbReference>
<evidence type="ECO:0000259" key="2">
    <source>
        <dbReference type="Pfam" id="PF02397"/>
    </source>
</evidence>
<feature type="domain" description="Bacterial sugar transferase" evidence="2">
    <location>
        <begin position="125"/>
        <end position="179"/>
    </location>
</feature>
<dbReference type="InterPro" id="IPR003362">
    <property type="entry name" value="Bact_transf"/>
</dbReference>
<gene>
    <name evidence="3" type="ORF">C884_00214</name>
</gene>
<evidence type="ECO:0000256" key="1">
    <source>
        <dbReference type="ARBA" id="ARBA00006464"/>
    </source>
</evidence>
<keyword evidence="4" id="KW-1185">Reference proteome</keyword>
<sequence length="185" mass="20147">MRWARRRTGAVPEELRRADGAHPLRIVARQLEDRAHPLEPAHGRSRVGDVPGAVGGLLDHEVQQDLGQVGGEGETAVLIIDDGRVDPPLGQRGHGVLGCVLLIQRQGAVEDAVGRHARQGDVVIAGRLLVRPGLTEPWQISGRSNLSWEDSVRLDLLYVEQWSLVQDLLILVKAVRAVVTARGAY</sequence>
<reference evidence="3 4" key="1">
    <citation type="journal article" date="2014" name="Genome Announc.">
        <title>Draft Genome Sequence of Kocuria palustris PEL.</title>
        <authorList>
            <person name="Sharma G."/>
            <person name="Khatri I."/>
            <person name="Subramanian S."/>
        </authorList>
    </citation>
    <scope>NUCLEOTIDE SEQUENCE [LARGE SCALE GENOMIC DNA]</scope>
    <source>
        <strain evidence="3 4">PEL</strain>
    </source>
</reference>
<dbReference type="PANTHER" id="PTHR30576">
    <property type="entry name" value="COLANIC BIOSYNTHESIS UDP-GLUCOSE LIPID CARRIER TRANSFERASE"/>
    <property type="match status" value="1"/>
</dbReference>
<name>M2XV15_9MICC</name>
<organism evidence="3 4">
    <name type="scientific">Kocuria palustris PEL</name>
    <dbReference type="NCBI Taxonomy" id="1236550"/>
    <lineage>
        <taxon>Bacteria</taxon>
        <taxon>Bacillati</taxon>
        <taxon>Actinomycetota</taxon>
        <taxon>Actinomycetes</taxon>
        <taxon>Micrococcales</taxon>
        <taxon>Micrococcaceae</taxon>
        <taxon>Kocuria</taxon>
    </lineage>
</organism>
<evidence type="ECO:0000313" key="4">
    <source>
        <dbReference type="Proteomes" id="UP000009877"/>
    </source>
</evidence>
<comment type="similarity">
    <text evidence="1">Belongs to the bacterial sugar transferase family.</text>
</comment>
<dbReference type="Pfam" id="PF02397">
    <property type="entry name" value="Bac_transf"/>
    <property type="match status" value="1"/>
</dbReference>
<dbReference type="Proteomes" id="UP000009877">
    <property type="component" value="Unassembled WGS sequence"/>
</dbReference>
<dbReference type="GO" id="GO:0016780">
    <property type="term" value="F:phosphotransferase activity, for other substituted phosphate groups"/>
    <property type="evidence" value="ECO:0007669"/>
    <property type="project" value="TreeGrafter"/>
</dbReference>
<accession>M2XV15</accession>
<protein>
    <submittedName>
        <fullName evidence="3">Undecaprenyl-phosphate galactosephosphotransferase</fullName>
    </submittedName>
</protein>
<proteinExistence type="inferred from homology"/>
<evidence type="ECO:0000313" key="3">
    <source>
        <dbReference type="EMBL" id="EME36653.1"/>
    </source>
</evidence>